<evidence type="ECO:0000259" key="2">
    <source>
        <dbReference type="Pfam" id="PF12192"/>
    </source>
</evidence>
<evidence type="ECO:0000313" key="3">
    <source>
        <dbReference type="EMBL" id="KAJ7223266.1"/>
    </source>
</evidence>
<dbReference type="Proteomes" id="UP001219525">
    <property type="component" value="Unassembled WGS sequence"/>
</dbReference>
<feature type="domain" description="Fungal calcium binding protein" evidence="2">
    <location>
        <begin position="12"/>
        <end position="78"/>
    </location>
</feature>
<gene>
    <name evidence="3" type="ORF">GGX14DRAFT_694350</name>
</gene>
<comment type="caution">
    <text evidence="3">The sequence shown here is derived from an EMBL/GenBank/DDBJ whole genome shotgun (WGS) entry which is preliminary data.</text>
</comment>
<organism evidence="3 4">
    <name type="scientific">Mycena pura</name>
    <dbReference type="NCBI Taxonomy" id="153505"/>
    <lineage>
        <taxon>Eukaryota</taxon>
        <taxon>Fungi</taxon>
        <taxon>Dikarya</taxon>
        <taxon>Basidiomycota</taxon>
        <taxon>Agaricomycotina</taxon>
        <taxon>Agaricomycetes</taxon>
        <taxon>Agaricomycetidae</taxon>
        <taxon>Agaricales</taxon>
        <taxon>Marasmiineae</taxon>
        <taxon>Mycenaceae</taxon>
        <taxon>Mycena</taxon>
    </lineage>
</organism>
<evidence type="ECO:0000313" key="4">
    <source>
        <dbReference type="Proteomes" id="UP001219525"/>
    </source>
</evidence>
<protein>
    <recommendedName>
        <fullName evidence="2">Fungal calcium binding protein domain-containing protein</fullName>
    </recommendedName>
</protein>
<sequence length="104" mass="10522">MKFSAVALLAVAATVFAGPLHVRQSDDCDFTGCIEALVPLGFDCGTAVAQEDLDPISDVSCITKAVSTLSSPPAACQACIPDSGIFGTIAGGIKSGISKLESIF</sequence>
<proteinExistence type="predicted"/>
<feature type="chain" id="PRO_5042007103" description="Fungal calcium binding protein domain-containing protein" evidence="1">
    <location>
        <begin position="18"/>
        <end position="104"/>
    </location>
</feature>
<dbReference type="Pfam" id="PF12192">
    <property type="entry name" value="CBP"/>
    <property type="match status" value="1"/>
</dbReference>
<evidence type="ECO:0000256" key="1">
    <source>
        <dbReference type="SAM" id="SignalP"/>
    </source>
</evidence>
<dbReference type="Gene3D" id="1.10.1740.120">
    <property type="match status" value="1"/>
</dbReference>
<feature type="signal peptide" evidence="1">
    <location>
        <begin position="1"/>
        <end position="17"/>
    </location>
</feature>
<reference evidence="3" key="1">
    <citation type="submission" date="2023-03" db="EMBL/GenBank/DDBJ databases">
        <title>Massive genome expansion in bonnet fungi (Mycena s.s.) driven by repeated elements and novel gene families across ecological guilds.</title>
        <authorList>
            <consortium name="Lawrence Berkeley National Laboratory"/>
            <person name="Harder C.B."/>
            <person name="Miyauchi S."/>
            <person name="Viragh M."/>
            <person name="Kuo A."/>
            <person name="Thoen E."/>
            <person name="Andreopoulos B."/>
            <person name="Lu D."/>
            <person name="Skrede I."/>
            <person name="Drula E."/>
            <person name="Henrissat B."/>
            <person name="Morin E."/>
            <person name="Kohler A."/>
            <person name="Barry K."/>
            <person name="LaButti K."/>
            <person name="Morin E."/>
            <person name="Salamov A."/>
            <person name="Lipzen A."/>
            <person name="Mereny Z."/>
            <person name="Hegedus B."/>
            <person name="Baldrian P."/>
            <person name="Stursova M."/>
            <person name="Weitz H."/>
            <person name="Taylor A."/>
            <person name="Grigoriev I.V."/>
            <person name="Nagy L.G."/>
            <person name="Martin F."/>
            <person name="Kauserud H."/>
        </authorList>
    </citation>
    <scope>NUCLEOTIDE SEQUENCE</scope>
    <source>
        <strain evidence="3">9144</strain>
    </source>
</reference>
<name>A0AAD7E118_9AGAR</name>
<dbReference type="EMBL" id="JARJCW010000006">
    <property type="protein sequence ID" value="KAJ7223266.1"/>
    <property type="molecule type" value="Genomic_DNA"/>
</dbReference>
<dbReference type="InterPro" id="IPR022013">
    <property type="entry name" value="CBP"/>
</dbReference>
<dbReference type="AlphaFoldDB" id="A0AAD7E118"/>
<keyword evidence="1" id="KW-0732">Signal</keyword>
<keyword evidence="4" id="KW-1185">Reference proteome</keyword>
<accession>A0AAD7E118</accession>